<evidence type="ECO:0000313" key="3">
    <source>
        <dbReference type="EMBL" id="MEL1263959.1"/>
    </source>
</evidence>
<dbReference type="EMBL" id="JBBWWT010000002">
    <property type="protein sequence ID" value="MEL1263959.1"/>
    <property type="molecule type" value="Genomic_DNA"/>
</dbReference>
<gene>
    <name evidence="3" type="ORF">AAD027_06170</name>
</gene>
<evidence type="ECO:0000313" key="4">
    <source>
        <dbReference type="Proteomes" id="UP001459204"/>
    </source>
</evidence>
<feature type="chain" id="PRO_5045649172" description="Lipoprotein" evidence="2">
    <location>
        <begin position="26"/>
        <end position="98"/>
    </location>
</feature>
<name>A0ABU9IZ99_9GAMM</name>
<evidence type="ECO:0008006" key="5">
    <source>
        <dbReference type="Google" id="ProtNLM"/>
    </source>
</evidence>
<dbReference type="Proteomes" id="UP001459204">
    <property type="component" value="Unassembled WGS sequence"/>
</dbReference>
<keyword evidence="2" id="KW-0732">Signal</keyword>
<accession>A0ABU9IZ99</accession>
<sequence>MRRHPRYWPAMAMAMAMCMGLTACASDAGIASHDPHPATPFPWCTDEARAAASQPMPRDATQEQQQAVRDYHVSKACQRALRTEAEVRIPLSPPKPRP</sequence>
<keyword evidence="4" id="KW-1185">Reference proteome</keyword>
<dbReference type="RefSeq" id="WP_341725138.1">
    <property type="nucleotide sequence ID" value="NZ_JBBWWT010000002.1"/>
</dbReference>
<feature type="region of interest" description="Disordered" evidence="1">
    <location>
        <begin position="49"/>
        <end position="68"/>
    </location>
</feature>
<evidence type="ECO:0000256" key="2">
    <source>
        <dbReference type="SAM" id="SignalP"/>
    </source>
</evidence>
<organism evidence="3 4">
    <name type="scientific">Pseudoxanthomonas putridarboris</name>
    <dbReference type="NCBI Taxonomy" id="752605"/>
    <lineage>
        <taxon>Bacteria</taxon>
        <taxon>Pseudomonadati</taxon>
        <taxon>Pseudomonadota</taxon>
        <taxon>Gammaproteobacteria</taxon>
        <taxon>Lysobacterales</taxon>
        <taxon>Lysobacteraceae</taxon>
        <taxon>Pseudoxanthomonas</taxon>
    </lineage>
</organism>
<reference evidence="3 4" key="1">
    <citation type="submission" date="2024-04" db="EMBL/GenBank/DDBJ databases">
        <title>Draft genome sequence of Pseudoxanthomonas putridarboris WD12.</title>
        <authorList>
            <person name="Oh J."/>
        </authorList>
    </citation>
    <scope>NUCLEOTIDE SEQUENCE [LARGE SCALE GENOMIC DNA]</scope>
    <source>
        <strain evidence="3 4">WD12</strain>
    </source>
</reference>
<feature type="signal peptide" evidence="2">
    <location>
        <begin position="1"/>
        <end position="25"/>
    </location>
</feature>
<proteinExistence type="predicted"/>
<protein>
    <recommendedName>
        <fullName evidence="5">Lipoprotein</fullName>
    </recommendedName>
</protein>
<evidence type="ECO:0000256" key="1">
    <source>
        <dbReference type="SAM" id="MobiDB-lite"/>
    </source>
</evidence>
<comment type="caution">
    <text evidence="3">The sequence shown here is derived from an EMBL/GenBank/DDBJ whole genome shotgun (WGS) entry which is preliminary data.</text>
</comment>
<dbReference type="PROSITE" id="PS51257">
    <property type="entry name" value="PROKAR_LIPOPROTEIN"/>
    <property type="match status" value="1"/>
</dbReference>